<dbReference type="InterPro" id="IPR026721">
    <property type="entry name" value="TMEM18"/>
</dbReference>
<evidence type="ECO:0000313" key="3">
    <source>
        <dbReference type="Proteomes" id="UP001491310"/>
    </source>
</evidence>
<proteinExistence type="predicted"/>
<sequence length="175" mass="19906">MESAFDGLAVVMEEAMKEIRSKFKEASKHAGIWESLQAFAAAVDWQEPWLIGLLAFQALLLGSVIVFRKSWNYNLIVLILAAGTVYNAQRLNKLLGEHWRIFAGQPYFDDQGVFISAVVSAPLLFTMFVQLVSYLCQTSQLLVDMKRKELRYKARQRARQERLATADKGETKKTT</sequence>
<dbReference type="Proteomes" id="UP001491310">
    <property type="component" value="Unassembled WGS sequence"/>
</dbReference>
<keyword evidence="1" id="KW-0812">Transmembrane</keyword>
<organism evidence="2 3">
    <name type="scientific">Coccomyxa subellipsoidea</name>
    <dbReference type="NCBI Taxonomy" id="248742"/>
    <lineage>
        <taxon>Eukaryota</taxon>
        <taxon>Viridiplantae</taxon>
        <taxon>Chlorophyta</taxon>
        <taxon>core chlorophytes</taxon>
        <taxon>Trebouxiophyceae</taxon>
        <taxon>Trebouxiophyceae incertae sedis</taxon>
        <taxon>Coccomyxaceae</taxon>
        <taxon>Coccomyxa</taxon>
    </lineage>
</organism>
<keyword evidence="3" id="KW-1185">Reference proteome</keyword>
<gene>
    <name evidence="2" type="ORF">WJX75_008468</name>
</gene>
<dbReference type="Pfam" id="PF14770">
    <property type="entry name" value="TMEM18"/>
    <property type="match status" value="1"/>
</dbReference>
<feature type="transmembrane region" description="Helical" evidence="1">
    <location>
        <begin position="112"/>
        <end position="136"/>
    </location>
</feature>
<dbReference type="EMBL" id="JALJOT010000006">
    <property type="protein sequence ID" value="KAK9909857.1"/>
    <property type="molecule type" value="Genomic_DNA"/>
</dbReference>
<keyword evidence="1" id="KW-0472">Membrane</keyword>
<accession>A0ABR2YSH4</accession>
<reference evidence="2 3" key="1">
    <citation type="journal article" date="2024" name="Nat. Commun.">
        <title>Phylogenomics reveals the evolutionary origins of lichenization in chlorophyte algae.</title>
        <authorList>
            <person name="Puginier C."/>
            <person name="Libourel C."/>
            <person name="Otte J."/>
            <person name="Skaloud P."/>
            <person name="Haon M."/>
            <person name="Grisel S."/>
            <person name="Petersen M."/>
            <person name="Berrin J.G."/>
            <person name="Delaux P.M."/>
            <person name="Dal Grande F."/>
            <person name="Keller J."/>
        </authorList>
    </citation>
    <scope>NUCLEOTIDE SEQUENCE [LARGE SCALE GENOMIC DNA]</scope>
    <source>
        <strain evidence="2 3">SAG 216-7</strain>
    </source>
</reference>
<name>A0ABR2YSH4_9CHLO</name>
<evidence type="ECO:0008006" key="4">
    <source>
        <dbReference type="Google" id="ProtNLM"/>
    </source>
</evidence>
<feature type="transmembrane region" description="Helical" evidence="1">
    <location>
        <begin position="49"/>
        <end position="67"/>
    </location>
</feature>
<protein>
    <recommendedName>
        <fullName evidence="4">Transmembrane protein 18</fullName>
    </recommendedName>
</protein>
<comment type="caution">
    <text evidence="2">The sequence shown here is derived from an EMBL/GenBank/DDBJ whole genome shotgun (WGS) entry which is preliminary data.</text>
</comment>
<evidence type="ECO:0000313" key="2">
    <source>
        <dbReference type="EMBL" id="KAK9909857.1"/>
    </source>
</evidence>
<evidence type="ECO:0000256" key="1">
    <source>
        <dbReference type="SAM" id="Phobius"/>
    </source>
</evidence>
<feature type="transmembrane region" description="Helical" evidence="1">
    <location>
        <begin position="74"/>
        <end position="92"/>
    </location>
</feature>
<keyword evidence="1" id="KW-1133">Transmembrane helix</keyword>